<evidence type="ECO:0000259" key="3">
    <source>
        <dbReference type="Pfam" id="PF00460"/>
    </source>
</evidence>
<dbReference type="Pfam" id="PF06429">
    <property type="entry name" value="Flg_bbr_C"/>
    <property type="match status" value="1"/>
</dbReference>
<feature type="domain" description="Flagellar hook protein FlgE/F/G-like D1" evidence="5">
    <location>
        <begin position="82"/>
        <end position="144"/>
    </location>
</feature>
<dbReference type="SUPFAM" id="SSF117143">
    <property type="entry name" value="Flagellar hook protein flgE"/>
    <property type="match status" value="1"/>
</dbReference>
<dbReference type="AlphaFoldDB" id="A0A0P6XPJ2"/>
<evidence type="ECO:0000313" key="6">
    <source>
        <dbReference type="EMBL" id="KPL71079.1"/>
    </source>
</evidence>
<dbReference type="PANTHER" id="PTHR30435">
    <property type="entry name" value="FLAGELLAR PROTEIN"/>
    <property type="match status" value="1"/>
</dbReference>
<dbReference type="STRING" id="229920.ADM99_12435"/>
<dbReference type="RefSeq" id="WP_062422819.1">
    <property type="nucleotide sequence ID" value="NZ_BBYA01000011.1"/>
</dbReference>
<comment type="similarity">
    <text evidence="1 2">Belongs to the flagella basal body rod proteins family.</text>
</comment>
<evidence type="ECO:0000256" key="2">
    <source>
        <dbReference type="RuleBase" id="RU362116"/>
    </source>
</evidence>
<dbReference type="Pfam" id="PF22692">
    <property type="entry name" value="LlgE_F_G_D1"/>
    <property type="match status" value="1"/>
</dbReference>
<feature type="domain" description="Flagellar basal body rod protein N-terminal" evidence="3">
    <location>
        <begin position="12"/>
        <end position="39"/>
    </location>
</feature>
<dbReference type="GO" id="GO:0009425">
    <property type="term" value="C:bacterial-type flagellum basal body"/>
    <property type="evidence" value="ECO:0007669"/>
    <property type="project" value="UniProtKB-SubCell"/>
</dbReference>
<protein>
    <submittedName>
        <fullName evidence="6">Uncharacterized protein</fullName>
    </submittedName>
</protein>
<dbReference type="InterPro" id="IPR010930">
    <property type="entry name" value="Flg_bb/hook_C_dom"/>
</dbReference>
<accession>A0A0P6XPJ2</accession>
<evidence type="ECO:0000259" key="5">
    <source>
        <dbReference type="Pfam" id="PF22692"/>
    </source>
</evidence>
<evidence type="ECO:0000259" key="4">
    <source>
        <dbReference type="Pfam" id="PF06429"/>
    </source>
</evidence>
<organism evidence="6 7">
    <name type="scientific">Leptolinea tardivitalis</name>
    <dbReference type="NCBI Taxonomy" id="229920"/>
    <lineage>
        <taxon>Bacteria</taxon>
        <taxon>Bacillati</taxon>
        <taxon>Chloroflexota</taxon>
        <taxon>Anaerolineae</taxon>
        <taxon>Anaerolineales</taxon>
        <taxon>Anaerolineaceae</taxon>
        <taxon>Leptolinea</taxon>
    </lineage>
</organism>
<dbReference type="PANTHER" id="PTHR30435:SF19">
    <property type="entry name" value="FLAGELLAR BASAL-BODY ROD PROTEIN FLGG"/>
    <property type="match status" value="1"/>
</dbReference>
<evidence type="ECO:0000313" key="7">
    <source>
        <dbReference type="Proteomes" id="UP000050430"/>
    </source>
</evidence>
<comment type="subcellular location">
    <subcellularLocation>
        <location evidence="2">Bacterial flagellum basal body</location>
    </subcellularLocation>
</comment>
<evidence type="ECO:0000256" key="1">
    <source>
        <dbReference type="ARBA" id="ARBA00009677"/>
    </source>
</evidence>
<keyword evidence="7" id="KW-1185">Reference proteome</keyword>
<dbReference type="GO" id="GO:0071978">
    <property type="term" value="P:bacterial-type flagellum-dependent swarming motility"/>
    <property type="evidence" value="ECO:0007669"/>
    <property type="project" value="TreeGrafter"/>
</dbReference>
<gene>
    <name evidence="6" type="ORF">ADM99_12435</name>
</gene>
<dbReference type="InterPro" id="IPR037925">
    <property type="entry name" value="FlgE/F/G-like"/>
</dbReference>
<dbReference type="InterPro" id="IPR020013">
    <property type="entry name" value="Flagellar_FlgE/F/G"/>
</dbReference>
<dbReference type="NCBIfam" id="TIGR03506">
    <property type="entry name" value="FlgEFG_subfam"/>
    <property type="match status" value="2"/>
</dbReference>
<proteinExistence type="inferred from homology"/>
<keyword evidence="2" id="KW-0975">Bacterial flagellum</keyword>
<comment type="caution">
    <text evidence="6">The sequence shown here is derived from an EMBL/GenBank/DDBJ whole genome shotgun (WGS) entry which is preliminary data.</text>
</comment>
<dbReference type="Pfam" id="PF00460">
    <property type="entry name" value="Flg_bb_rod"/>
    <property type="match status" value="1"/>
</dbReference>
<dbReference type="EMBL" id="LGCK01000012">
    <property type="protein sequence ID" value="KPL71079.1"/>
    <property type="molecule type" value="Genomic_DNA"/>
</dbReference>
<dbReference type="OrthoDB" id="158495at2"/>
<dbReference type="InterPro" id="IPR001444">
    <property type="entry name" value="Flag_bb_rod_N"/>
</dbReference>
<feature type="domain" description="Flagellar basal-body/hook protein C-terminal" evidence="4">
    <location>
        <begin position="202"/>
        <end position="241"/>
    </location>
</feature>
<dbReference type="Proteomes" id="UP000050430">
    <property type="component" value="Unassembled WGS sequence"/>
</dbReference>
<reference evidence="6 7" key="1">
    <citation type="submission" date="2015-07" db="EMBL/GenBank/DDBJ databases">
        <title>Genome sequence of Leptolinea tardivitalis DSM 16556.</title>
        <authorList>
            <person name="Hemp J."/>
            <person name="Ward L.M."/>
            <person name="Pace L.A."/>
            <person name="Fischer W.W."/>
        </authorList>
    </citation>
    <scope>NUCLEOTIDE SEQUENCE [LARGE SCALE GENOMIC DNA]</scope>
    <source>
        <strain evidence="6 7">YMTK-2</strain>
    </source>
</reference>
<name>A0A0P6XPJ2_9CHLR</name>
<sequence>MPLSFGGLYHLATNGLIARQLDMDSISNNIANIHTAGYKQSRINFQELLNNKEISGTYAACTQSGTAQGVLSITNNPMDWGIEGAGFFGIKLPDGTLGYTRDGTFSLDKNGNIVNSSGYKLDWTGTIPADADMVNVDTDGTIRARVNGEWHDAGSVKLSIFNNPTGLESAGSNIWKASDASGAAQTGVPGSENFGKIRGYTIESSTVNVSEEITHLIRTQRGFQSIARALEKTDNMISQAIHMRQG</sequence>
<dbReference type="InterPro" id="IPR053967">
    <property type="entry name" value="LlgE_F_G-like_D1"/>
</dbReference>